<organism evidence="1 2">
    <name type="scientific">Apatococcus lobatus</name>
    <dbReference type="NCBI Taxonomy" id="904363"/>
    <lineage>
        <taxon>Eukaryota</taxon>
        <taxon>Viridiplantae</taxon>
        <taxon>Chlorophyta</taxon>
        <taxon>core chlorophytes</taxon>
        <taxon>Trebouxiophyceae</taxon>
        <taxon>Chlorellales</taxon>
        <taxon>Chlorellaceae</taxon>
        <taxon>Apatococcus</taxon>
    </lineage>
</organism>
<proteinExistence type="predicted"/>
<evidence type="ECO:0000313" key="1">
    <source>
        <dbReference type="EMBL" id="KAK9816037.1"/>
    </source>
</evidence>
<reference evidence="1 2" key="1">
    <citation type="journal article" date="2024" name="Nat. Commun.">
        <title>Phylogenomics reveals the evolutionary origins of lichenization in chlorophyte algae.</title>
        <authorList>
            <person name="Puginier C."/>
            <person name="Libourel C."/>
            <person name="Otte J."/>
            <person name="Skaloud P."/>
            <person name="Haon M."/>
            <person name="Grisel S."/>
            <person name="Petersen M."/>
            <person name="Berrin J.G."/>
            <person name="Delaux P.M."/>
            <person name="Dal Grande F."/>
            <person name="Keller J."/>
        </authorList>
    </citation>
    <scope>NUCLEOTIDE SEQUENCE [LARGE SCALE GENOMIC DNA]</scope>
    <source>
        <strain evidence="1 2">SAG 2145</strain>
    </source>
</reference>
<dbReference type="Proteomes" id="UP001438707">
    <property type="component" value="Unassembled WGS sequence"/>
</dbReference>
<evidence type="ECO:0000313" key="2">
    <source>
        <dbReference type="Proteomes" id="UP001438707"/>
    </source>
</evidence>
<gene>
    <name evidence="1" type="ORF">WJX74_003081</name>
</gene>
<accession>A0AAW1Q5A3</accession>
<feature type="non-terminal residue" evidence="1">
    <location>
        <position position="17"/>
    </location>
</feature>
<sequence length="17" mass="1741">MPAQLVAGLVTTSAVWP</sequence>
<dbReference type="EMBL" id="JALJOS010000095">
    <property type="protein sequence ID" value="KAK9816037.1"/>
    <property type="molecule type" value="Genomic_DNA"/>
</dbReference>
<protein>
    <submittedName>
        <fullName evidence="1">Uncharacterized protein</fullName>
    </submittedName>
</protein>
<name>A0AAW1Q5A3_9CHLO</name>
<dbReference type="AlphaFoldDB" id="A0AAW1Q5A3"/>
<comment type="caution">
    <text evidence="1">The sequence shown here is derived from an EMBL/GenBank/DDBJ whole genome shotgun (WGS) entry which is preliminary data.</text>
</comment>
<keyword evidence="2" id="KW-1185">Reference proteome</keyword>